<feature type="domain" description="ATPase AAA-type core" evidence="1">
    <location>
        <begin position="30"/>
        <end position="310"/>
    </location>
</feature>
<protein>
    <submittedName>
        <fullName evidence="2">Recombination protein F</fullName>
    </submittedName>
</protein>
<dbReference type="InterPro" id="IPR003959">
    <property type="entry name" value="ATPase_AAA_core"/>
</dbReference>
<keyword evidence="3" id="KW-1185">Reference proteome</keyword>
<evidence type="ECO:0000313" key="3">
    <source>
        <dbReference type="Proteomes" id="UP000188273"/>
    </source>
</evidence>
<dbReference type="AlphaFoldDB" id="A0A1Q2HQ22"/>
<dbReference type="Gene3D" id="3.40.50.300">
    <property type="entry name" value="P-loop containing nucleotide triphosphate hydrolases"/>
    <property type="match status" value="1"/>
</dbReference>
<organism evidence="2 3">
    <name type="scientific">Sedimentisphaera cyanobacteriorum</name>
    <dbReference type="NCBI Taxonomy" id="1940790"/>
    <lineage>
        <taxon>Bacteria</taxon>
        <taxon>Pseudomonadati</taxon>
        <taxon>Planctomycetota</taxon>
        <taxon>Phycisphaerae</taxon>
        <taxon>Sedimentisphaerales</taxon>
        <taxon>Sedimentisphaeraceae</taxon>
        <taxon>Sedimentisphaera</taxon>
    </lineage>
</organism>
<dbReference type="RefSeq" id="WP_077539945.1">
    <property type="nucleotide sequence ID" value="NZ_CP019633.1"/>
</dbReference>
<dbReference type="CDD" id="cd00267">
    <property type="entry name" value="ABC_ATPase"/>
    <property type="match status" value="1"/>
</dbReference>
<dbReference type="SUPFAM" id="SSF52540">
    <property type="entry name" value="P-loop containing nucleoside triphosphate hydrolases"/>
    <property type="match status" value="1"/>
</dbReference>
<gene>
    <name evidence="2" type="ORF">L21SP3_01149</name>
</gene>
<name>A0A1Q2HQ22_9BACT</name>
<dbReference type="InterPro" id="IPR051396">
    <property type="entry name" value="Bact_Antivir_Def_Nuclease"/>
</dbReference>
<evidence type="ECO:0000313" key="2">
    <source>
        <dbReference type="EMBL" id="AQQ09345.1"/>
    </source>
</evidence>
<dbReference type="KEGG" id="pbu:L21SP3_01149"/>
<reference evidence="3" key="1">
    <citation type="submission" date="2017-02" db="EMBL/GenBank/DDBJ databases">
        <title>Comparative genomics and description of representatives of a novel lineage of planctomycetes thriving in anoxic sediments.</title>
        <authorList>
            <person name="Spring S."/>
            <person name="Bunk B."/>
            <person name="Sproer C."/>
            <person name="Klenk H.-P."/>
        </authorList>
    </citation>
    <scope>NUCLEOTIDE SEQUENCE [LARGE SCALE GENOMIC DNA]</scope>
    <source>
        <strain evidence="3">L21-RPul-D3</strain>
    </source>
</reference>
<sequence length="361" mass="40956">MLLRNEMILNAQINNFKALKNISVSDIGRVNLFVGNNSSGKSTLLEALYLASSSNPVRAVIDINNFRGISQLDKYPWDTFFTSFNTKNEPQIKSEFTEKTVTTQIEPFLPDYRHIETDPEESFNSDYFSSSISGLTLNISEFDRDKNRDGRKSSQTIKFDHKEGNDLVKFGIHGREPDFLRFTSSLFITGKANLISKMPHFITNLKINKQLDAVIEILKNFSPSVNNLEIGSDSIYVDIGESKLYPIGVMGDGFVRFLAISLAIISSGRKVILIDEIDTGLHYSAQFFLWEAILKLAENNNVQIMAVTHSIDCISSFAKAGKKSSEKTKMYRLEKEDDKNFIIDYNVDEIQSAIEKEYEMR</sequence>
<dbReference type="InterPro" id="IPR027417">
    <property type="entry name" value="P-loop_NTPase"/>
</dbReference>
<proteinExistence type="predicted"/>
<evidence type="ECO:0000259" key="1">
    <source>
        <dbReference type="Pfam" id="PF13304"/>
    </source>
</evidence>
<dbReference type="EMBL" id="CP019633">
    <property type="protein sequence ID" value="AQQ09345.1"/>
    <property type="molecule type" value="Genomic_DNA"/>
</dbReference>
<dbReference type="STRING" id="1940790.L21SP3_01149"/>
<dbReference type="Proteomes" id="UP000188273">
    <property type="component" value="Chromosome"/>
</dbReference>
<dbReference type="OrthoDB" id="9801813at2"/>
<accession>A0A1Q2HQ22</accession>
<dbReference type="GO" id="GO:0005524">
    <property type="term" value="F:ATP binding"/>
    <property type="evidence" value="ECO:0007669"/>
    <property type="project" value="InterPro"/>
</dbReference>
<dbReference type="Pfam" id="PF13304">
    <property type="entry name" value="AAA_21"/>
    <property type="match status" value="1"/>
</dbReference>
<dbReference type="PANTHER" id="PTHR43581">
    <property type="entry name" value="ATP/GTP PHOSPHATASE"/>
    <property type="match status" value="1"/>
</dbReference>
<dbReference type="PANTHER" id="PTHR43581:SF4">
    <property type="entry name" value="ATP_GTP PHOSPHATASE"/>
    <property type="match status" value="1"/>
</dbReference>
<dbReference type="GO" id="GO:0016887">
    <property type="term" value="F:ATP hydrolysis activity"/>
    <property type="evidence" value="ECO:0007669"/>
    <property type="project" value="InterPro"/>
</dbReference>